<dbReference type="InterPro" id="IPR023346">
    <property type="entry name" value="Lysozyme-like_dom_sf"/>
</dbReference>
<dbReference type="Gene3D" id="1.10.530.10">
    <property type="match status" value="1"/>
</dbReference>
<feature type="domain" description="Transglycosylase SLT" evidence="4">
    <location>
        <begin position="508"/>
        <end position="611"/>
    </location>
</feature>
<dbReference type="Gene3D" id="1.10.1240.20">
    <property type="entry name" value="Lytic transglycosylase, superhelical linker domain"/>
    <property type="match status" value="1"/>
</dbReference>
<dbReference type="PANTHER" id="PTHR37423:SF5">
    <property type="entry name" value="SOLUBLE LYTIC MUREIN TRANSGLYCOSYLASE"/>
    <property type="match status" value="1"/>
</dbReference>
<dbReference type="EMBL" id="JBHSMZ010000007">
    <property type="protein sequence ID" value="MFC5549310.1"/>
    <property type="molecule type" value="Genomic_DNA"/>
</dbReference>
<dbReference type="Proteomes" id="UP001596086">
    <property type="component" value="Unassembled WGS sequence"/>
</dbReference>
<sequence>MFPLKLLAGASIAASTLLPFVSALAQAAPPPAAPASLPASAAVTAPAAAMPQAVTDAAREQDALFLQLREAARQNDAAKAAELAGRLPGYAIPSYVDYYRLKPRLKDATNDEVLDFLKRYEGSAIADRLRNDWLLELGRKRDWVGFDRELPLFVKNDDYQVRCYALLSRAVKGQNVASEARALLDNPPMYGEACAALVGQLAQSAQFTKEDLLAQLRLAGEMHATGPSRRTAILLGASDTRAAQAVDFPALAMARGIGSSRAEHEIYLVAVGRMARTSLKLATVALNKNASKLSAEEKAIGWSNIALAASLVLAPDAYDDWQRAAGAPLSESQAEWKTRIALRRGDWKMVRATIEAMPADLRAQPAWTYWLGRADAAQGKKEDAQALFRRIADQNNFYGQLALEEVGQQITIPPSASPPTAAELAQMAANPGFKRALKFFSLRLRFEGTREWNWTLRDFTDRQLLVAAEYARQNEILDRMVNTSERTRTEFDYTQRFPAPHNDILHPAAQGLGLDQAWVYGLIRQESRFISDAQSGVGASGLMQVMPSTAKWVAGKIGMDDYGHGMLSDIRTNILLGTNYLNMVLNNAEGSQVLATASYNAGPGRTRTWRGLLNAPMEGAVFVETIPFEETRNYVRNVMSNATNYAALFERRPQSLKARLGTIAPRGSTIGLP</sequence>
<evidence type="ECO:0000259" key="4">
    <source>
        <dbReference type="Pfam" id="PF01464"/>
    </source>
</evidence>
<keyword evidence="2 3" id="KW-0732">Signal</keyword>
<dbReference type="SUPFAM" id="SSF53955">
    <property type="entry name" value="Lysozyme-like"/>
    <property type="match status" value="1"/>
</dbReference>
<accession>A0ABW0S072</accession>
<dbReference type="InterPro" id="IPR008258">
    <property type="entry name" value="Transglycosylase_SLT_dom_1"/>
</dbReference>
<name>A0ABW0S072_9BURK</name>
<evidence type="ECO:0000256" key="2">
    <source>
        <dbReference type="ARBA" id="ARBA00022729"/>
    </source>
</evidence>
<dbReference type="Gene3D" id="1.25.20.10">
    <property type="entry name" value="Bacterial muramidases"/>
    <property type="match status" value="1"/>
</dbReference>
<organism evidence="5 6">
    <name type="scientific">Massilia aerilata</name>
    <dbReference type="NCBI Taxonomy" id="453817"/>
    <lineage>
        <taxon>Bacteria</taxon>
        <taxon>Pseudomonadati</taxon>
        <taxon>Pseudomonadota</taxon>
        <taxon>Betaproteobacteria</taxon>
        <taxon>Burkholderiales</taxon>
        <taxon>Oxalobacteraceae</taxon>
        <taxon>Telluria group</taxon>
        <taxon>Massilia</taxon>
    </lineage>
</organism>
<dbReference type="InterPro" id="IPR037061">
    <property type="entry name" value="Lytic_TGlycoase_superhlx_L_sf"/>
</dbReference>
<proteinExistence type="inferred from homology"/>
<dbReference type="CDD" id="cd13401">
    <property type="entry name" value="Slt70-like"/>
    <property type="match status" value="1"/>
</dbReference>
<dbReference type="InterPro" id="IPR008939">
    <property type="entry name" value="Lytic_TGlycosylase_superhlx_U"/>
</dbReference>
<protein>
    <submittedName>
        <fullName evidence="5">Transglycosylase SLT domain-containing protein</fullName>
    </submittedName>
</protein>
<feature type="chain" id="PRO_5045614170" evidence="3">
    <location>
        <begin position="28"/>
        <end position="673"/>
    </location>
</feature>
<dbReference type="SUPFAM" id="SSF48435">
    <property type="entry name" value="Bacterial muramidases"/>
    <property type="match status" value="1"/>
</dbReference>
<reference evidence="6" key="1">
    <citation type="journal article" date="2019" name="Int. J. Syst. Evol. Microbiol.">
        <title>The Global Catalogue of Microorganisms (GCM) 10K type strain sequencing project: providing services to taxonomists for standard genome sequencing and annotation.</title>
        <authorList>
            <consortium name="The Broad Institute Genomics Platform"/>
            <consortium name="The Broad Institute Genome Sequencing Center for Infectious Disease"/>
            <person name="Wu L."/>
            <person name="Ma J."/>
        </authorList>
    </citation>
    <scope>NUCLEOTIDE SEQUENCE [LARGE SCALE GENOMIC DNA]</scope>
    <source>
        <strain evidence="6">CGMCC 4.5798</strain>
    </source>
</reference>
<evidence type="ECO:0000256" key="1">
    <source>
        <dbReference type="ARBA" id="ARBA00007734"/>
    </source>
</evidence>
<evidence type="ECO:0000313" key="5">
    <source>
        <dbReference type="EMBL" id="MFC5549310.1"/>
    </source>
</evidence>
<dbReference type="Pfam" id="PF01464">
    <property type="entry name" value="SLT"/>
    <property type="match status" value="1"/>
</dbReference>
<dbReference type="PANTHER" id="PTHR37423">
    <property type="entry name" value="SOLUBLE LYTIC MUREIN TRANSGLYCOSYLASE-RELATED"/>
    <property type="match status" value="1"/>
</dbReference>
<keyword evidence="6" id="KW-1185">Reference proteome</keyword>
<dbReference type="RefSeq" id="WP_379771155.1">
    <property type="nucleotide sequence ID" value="NZ_JBHSMZ010000007.1"/>
</dbReference>
<comment type="similarity">
    <text evidence="1">Belongs to the transglycosylase Slt family.</text>
</comment>
<comment type="caution">
    <text evidence="5">The sequence shown here is derived from an EMBL/GenBank/DDBJ whole genome shotgun (WGS) entry which is preliminary data.</text>
</comment>
<evidence type="ECO:0000313" key="6">
    <source>
        <dbReference type="Proteomes" id="UP001596086"/>
    </source>
</evidence>
<feature type="signal peptide" evidence="3">
    <location>
        <begin position="1"/>
        <end position="27"/>
    </location>
</feature>
<gene>
    <name evidence="5" type="ORF">ACFPO9_12400</name>
</gene>
<evidence type="ECO:0000256" key="3">
    <source>
        <dbReference type="SAM" id="SignalP"/>
    </source>
</evidence>